<dbReference type="PANTHER" id="PTHR30146:SF109">
    <property type="entry name" value="HTH-TYPE TRANSCRIPTIONAL REGULATOR GALS"/>
    <property type="match status" value="1"/>
</dbReference>
<keyword evidence="3" id="KW-0804">Transcription</keyword>
<name>A0A6L6PJW2_9BURK</name>
<dbReference type="OrthoDB" id="269117at2"/>
<evidence type="ECO:0000256" key="3">
    <source>
        <dbReference type="ARBA" id="ARBA00023163"/>
    </source>
</evidence>
<dbReference type="RefSeq" id="WP_155464492.1">
    <property type="nucleotide sequence ID" value="NZ_WNKY01000015.1"/>
</dbReference>
<dbReference type="Pfam" id="PF00532">
    <property type="entry name" value="Peripla_BP_1"/>
    <property type="match status" value="1"/>
</dbReference>
<dbReference type="InterPro" id="IPR000843">
    <property type="entry name" value="HTH_LacI"/>
</dbReference>
<dbReference type="PANTHER" id="PTHR30146">
    <property type="entry name" value="LACI-RELATED TRANSCRIPTIONAL REPRESSOR"/>
    <property type="match status" value="1"/>
</dbReference>
<dbReference type="SUPFAM" id="SSF53822">
    <property type="entry name" value="Periplasmic binding protein-like I"/>
    <property type="match status" value="1"/>
</dbReference>
<dbReference type="InterPro" id="IPR028082">
    <property type="entry name" value="Peripla_BP_I"/>
</dbReference>
<dbReference type="GO" id="GO:0000976">
    <property type="term" value="F:transcription cis-regulatory region binding"/>
    <property type="evidence" value="ECO:0007669"/>
    <property type="project" value="TreeGrafter"/>
</dbReference>
<dbReference type="Proteomes" id="UP000475582">
    <property type="component" value="Unassembled WGS sequence"/>
</dbReference>
<dbReference type="EMBL" id="WNKY01000015">
    <property type="protein sequence ID" value="MTV38911.1"/>
    <property type="molecule type" value="Genomic_DNA"/>
</dbReference>
<proteinExistence type="predicted"/>
<dbReference type="CDD" id="cd01392">
    <property type="entry name" value="HTH_LacI"/>
    <property type="match status" value="1"/>
</dbReference>
<dbReference type="Gene3D" id="1.10.260.40">
    <property type="entry name" value="lambda repressor-like DNA-binding domains"/>
    <property type="match status" value="1"/>
</dbReference>
<dbReference type="InterPro" id="IPR001761">
    <property type="entry name" value="Peripla_BP/Lac1_sug-bd_dom"/>
</dbReference>
<evidence type="ECO:0000313" key="6">
    <source>
        <dbReference type="Proteomes" id="UP000475582"/>
    </source>
</evidence>
<reference evidence="5 6" key="1">
    <citation type="submission" date="2019-11" db="EMBL/GenBank/DDBJ databases">
        <title>Type strains purchased from KCTC, JCM and DSMZ.</title>
        <authorList>
            <person name="Lu H."/>
        </authorList>
    </citation>
    <scope>NUCLEOTIDE SEQUENCE [LARGE SCALE GENOMIC DNA]</scope>
    <source>
        <strain evidence="5 6">KCTC 22382</strain>
    </source>
</reference>
<evidence type="ECO:0000313" key="5">
    <source>
        <dbReference type="EMBL" id="MTV38911.1"/>
    </source>
</evidence>
<dbReference type="GO" id="GO:0003700">
    <property type="term" value="F:DNA-binding transcription factor activity"/>
    <property type="evidence" value="ECO:0007669"/>
    <property type="project" value="TreeGrafter"/>
</dbReference>
<sequence length="340" mass="37046">MNLAHLANHLGMSKTTVSRALNGYPEVNVRTRERVLKAAKEVGYQPNPMARSLALGRTNVFGIIYPLQPADLGDSMFLEVMAGMSAALEEVSKSLIIAPVSPAAEQRSYQQIVRGRRVDGLVVGRTLVRDERIAFLSKAKFPFVAHGRTELNAPYAWFDYDNEAGIRMAMERLLGLGHQRVALISAPLELNFARQRKDSFTACMSAAGLGIDTRYLIDNTLDRRSGHQAMQQLLACSPRPTAVIVDNHLSGVGAMRALLDAGVEIGKEISVIVWGNMADTLSGINVTTVDQPDPRRAGARMVAMLQSLVEGTPASELHELWQPILLEGTTVGPVRQVAPK</sequence>
<dbReference type="SUPFAM" id="SSF47413">
    <property type="entry name" value="lambda repressor-like DNA-binding domains"/>
    <property type="match status" value="1"/>
</dbReference>
<evidence type="ECO:0000256" key="2">
    <source>
        <dbReference type="ARBA" id="ARBA00023125"/>
    </source>
</evidence>
<accession>A0A6L6PJW2</accession>
<dbReference type="CDD" id="cd20010">
    <property type="entry name" value="PBP1_AglR-like"/>
    <property type="match status" value="1"/>
</dbReference>
<organism evidence="5 6">
    <name type="scientific">Duganella radicis</name>
    <dbReference type="NCBI Taxonomy" id="551988"/>
    <lineage>
        <taxon>Bacteria</taxon>
        <taxon>Pseudomonadati</taxon>
        <taxon>Pseudomonadota</taxon>
        <taxon>Betaproteobacteria</taxon>
        <taxon>Burkholderiales</taxon>
        <taxon>Oxalobacteraceae</taxon>
        <taxon>Telluria group</taxon>
        <taxon>Duganella</taxon>
    </lineage>
</organism>
<keyword evidence="6" id="KW-1185">Reference proteome</keyword>
<gene>
    <name evidence="5" type="ORF">GM676_15145</name>
</gene>
<feature type="domain" description="HTH lacI-type" evidence="4">
    <location>
        <begin position="1"/>
        <end position="55"/>
    </location>
</feature>
<dbReference type="InterPro" id="IPR010982">
    <property type="entry name" value="Lambda_DNA-bd_dom_sf"/>
</dbReference>
<dbReference type="SMART" id="SM00354">
    <property type="entry name" value="HTH_LACI"/>
    <property type="match status" value="1"/>
</dbReference>
<dbReference type="Gene3D" id="3.40.50.2300">
    <property type="match status" value="2"/>
</dbReference>
<keyword evidence="2 5" id="KW-0238">DNA-binding</keyword>
<dbReference type="AlphaFoldDB" id="A0A6L6PJW2"/>
<dbReference type="Pfam" id="PF00356">
    <property type="entry name" value="LacI"/>
    <property type="match status" value="1"/>
</dbReference>
<evidence type="ECO:0000256" key="1">
    <source>
        <dbReference type="ARBA" id="ARBA00023015"/>
    </source>
</evidence>
<keyword evidence="1" id="KW-0805">Transcription regulation</keyword>
<dbReference type="PROSITE" id="PS50932">
    <property type="entry name" value="HTH_LACI_2"/>
    <property type="match status" value="1"/>
</dbReference>
<evidence type="ECO:0000259" key="4">
    <source>
        <dbReference type="PROSITE" id="PS50932"/>
    </source>
</evidence>
<comment type="caution">
    <text evidence="5">The sequence shown here is derived from an EMBL/GenBank/DDBJ whole genome shotgun (WGS) entry which is preliminary data.</text>
</comment>
<protein>
    <submittedName>
        <fullName evidence="5">LacI family DNA-binding transcriptional regulator</fullName>
    </submittedName>
</protein>